<gene>
    <name evidence="2" type="ORF">E1163_06675</name>
</gene>
<evidence type="ECO:0000313" key="3">
    <source>
        <dbReference type="Proteomes" id="UP000798808"/>
    </source>
</evidence>
<dbReference type="EMBL" id="SMLW01000436">
    <property type="protein sequence ID" value="MTI24623.1"/>
    <property type="molecule type" value="Genomic_DNA"/>
</dbReference>
<dbReference type="Proteomes" id="UP000798808">
    <property type="component" value="Unassembled WGS sequence"/>
</dbReference>
<accession>A0ABW9RKK0</accession>
<dbReference type="InterPro" id="IPR036291">
    <property type="entry name" value="NAD(P)-bd_dom_sf"/>
</dbReference>
<protein>
    <recommendedName>
        <fullName evidence="1">RmlD-like substrate binding domain-containing protein</fullName>
    </recommendedName>
</protein>
<dbReference type="Gene3D" id="3.40.50.720">
    <property type="entry name" value="NAD(P)-binding Rossmann-like Domain"/>
    <property type="match status" value="1"/>
</dbReference>
<keyword evidence="3" id="KW-1185">Reference proteome</keyword>
<organism evidence="2 3">
    <name type="scientific">Fulvivirga kasyanovii</name>
    <dbReference type="NCBI Taxonomy" id="396812"/>
    <lineage>
        <taxon>Bacteria</taxon>
        <taxon>Pseudomonadati</taxon>
        <taxon>Bacteroidota</taxon>
        <taxon>Cytophagia</taxon>
        <taxon>Cytophagales</taxon>
        <taxon>Fulvivirgaceae</taxon>
        <taxon>Fulvivirga</taxon>
    </lineage>
</organism>
<name>A0ABW9RKK0_9BACT</name>
<evidence type="ECO:0000259" key="1">
    <source>
        <dbReference type="Pfam" id="PF04321"/>
    </source>
</evidence>
<proteinExistence type="predicted"/>
<evidence type="ECO:0000313" key="2">
    <source>
        <dbReference type="EMBL" id="MTI24623.1"/>
    </source>
</evidence>
<feature type="domain" description="RmlD-like substrate binding" evidence="1">
    <location>
        <begin position="81"/>
        <end position="232"/>
    </location>
</feature>
<dbReference type="InterPro" id="IPR029903">
    <property type="entry name" value="RmlD-like-bd"/>
</dbReference>
<feature type="non-terminal residue" evidence="2">
    <location>
        <position position="1"/>
    </location>
</feature>
<reference evidence="2 3" key="1">
    <citation type="submission" date="2019-02" db="EMBL/GenBank/DDBJ databases">
        <authorList>
            <person name="Goldberg S.R."/>
            <person name="Haltli B.A."/>
            <person name="Correa H."/>
            <person name="Russell K.G."/>
        </authorList>
    </citation>
    <scope>NUCLEOTIDE SEQUENCE [LARGE SCALE GENOMIC DNA]</scope>
    <source>
        <strain evidence="2 3">JCM 16186</strain>
    </source>
</reference>
<dbReference type="SUPFAM" id="SSF51735">
    <property type="entry name" value="NAD(P)-binding Rossmann-fold domains"/>
    <property type="match status" value="1"/>
</dbReference>
<dbReference type="RefSeq" id="WP_155170666.1">
    <property type="nucleotide sequence ID" value="NZ_SMLW01000436.1"/>
</dbReference>
<comment type="caution">
    <text evidence="2">The sequence shown here is derived from an EMBL/GenBank/DDBJ whole genome shotgun (WGS) entry which is preliminary data.</text>
</comment>
<sequence>LLVLGASSWLGYLLINNKVIQKYFKEISGTIFKNTVNFNHPVNILKTNTGHLDLRQIADWKPSHVINFLRGETEADFIYHDKLASYCEQAGANYFYLSSALALDGYKDAPLMESLEACAVSPYGKFKGRCEQRLYDSNSLNWTILRFASVQGYVPHKQTRNEVFLSKMKKGEKVIVDRGVVQNRMLADRLIGGLSKLIRDNITGIIHFGTMDSSEEYDFLRQQGERFGWDPENVVSGSLRNVNLNTIPGKILELYGTEFRLSENDTIDDLLADEGLKKYKNN</sequence>
<dbReference type="Pfam" id="PF04321">
    <property type="entry name" value="RmlD_sub_bind"/>
    <property type="match status" value="1"/>
</dbReference>